<dbReference type="AlphaFoldDB" id="A0A9P4TZC4"/>
<keyword evidence="2" id="KW-1133">Transmembrane helix</keyword>
<feature type="region of interest" description="Disordered" evidence="1">
    <location>
        <begin position="242"/>
        <end position="314"/>
    </location>
</feature>
<feature type="compositionally biased region" description="Basic and acidic residues" evidence="1">
    <location>
        <begin position="242"/>
        <end position="257"/>
    </location>
</feature>
<evidence type="ECO:0008006" key="5">
    <source>
        <dbReference type="Google" id="ProtNLM"/>
    </source>
</evidence>
<dbReference type="OrthoDB" id="539213at2759"/>
<sequence>MDPASVIGVLSAAGGIVALIINTAKKLQELRERYKESDVTIRLLMSELLTVRAALTQVDEYAKHNLTPTSPVQEDLRSAFDISIEGCMTALELLADEVDGLLGNDNGEAFQKRVKQLWKDSMMKIHQQRLHTQVGALQLLLQAIQIQSLSGQAAVLREPKHQKLLEQVRDDTSSLRPVLLTIRSRSRPSSLFTRTESIVGSTVFPFDREITSSGVYQRNGLEALGKREEQIALTRRDRVDTWQKPDATRQLINREETLSPTSTNSASADTSPWQKPQSFEKPMASLPSRDRQTTRPTLTQSSLSERAMPKRGLTISKNGLRSIFRSNRSSQSTPQLFLSSNRALQI</sequence>
<keyword evidence="2" id="KW-0472">Membrane</keyword>
<protein>
    <recommendedName>
        <fullName evidence="5">Fungal N-terminal domain-containing protein</fullName>
    </recommendedName>
</protein>
<evidence type="ECO:0000313" key="4">
    <source>
        <dbReference type="Proteomes" id="UP000800235"/>
    </source>
</evidence>
<dbReference type="EMBL" id="MU007036">
    <property type="protein sequence ID" value="KAF2430763.1"/>
    <property type="molecule type" value="Genomic_DNA"/>
</dbReference>
<dbReference type="Proteomes" id="UP000800235">
    <property type="component" value="Unassembled WGS sequence"/>
</dbReference>
<feature type="transmembrane region" description="Helical" evidence="2">
    <location>
        <begin position="6"/>
        <end position="24"/>
    </location>
</feature>
<keyword evidence="2" id="KW-0812">Transmembrane</keyword>
<evidence type="ECO:0000256" key="2">
    <source>
        <dbReference type="SAM" id="Phobius"/>
    </source>
</evidence>
<organism evidence="3 4">
    <name type="scientific">Tothia fuscella</name>
    <dbReference type="NCBI Taxonomy" id="1048955"/>
    <lineage>
        <taxon>Eukaryota</taxon>
        <taxon>Fungi</taxon>
        <taxon>Dikarya</taxon>
        <taxon>Ascomycota</taxon>
        <taxon>Pezizomycotina</taxon>
        <taxon>Dothideomycetes</taxon>
        <taxon>Pleosporomycetidae</taxon>
        <taxon>Venturiales</taxon>
        <taxon>Cylindrosympodiaceae</taxon>
        <taxon>Tothia</taxon>
    </lineage>
</organism>
<reference evidence="3" key="1">
    <citation type="journal article" date="2020" name="Stud. Mycol.">
        <title>101 Dothideomycetes genomes: a test case for predicting lifestyles and emergence of pathogens.</title>
        <authorList>
            <person name="Haridas S."/>
            <person name="Albert R."/>
            <person name="Binder M."/>
            <person name="Bloem J."/>
            <person name="Labutti K."/>
            <person name="Salamov A."/>
            <person name="Andreopoulos B."/>
            <person name="Baker S."/>
            <person name="Barry K."/>
            <person name="Bills G."/>
            <person name="Bluhm B."/>
            <person name="Cannon C."/>
            <person name="Castanera R."/>
            <person name="Culley D."/>
            <person name="Daum C."/>
            <person name="Ezra D."/>
            <person name="Gonzalez J."/>
            <person name="Henrissat B."/>
            <person name="Kuo A."/>
            <person name="Liang C."/>
            <person name="Lipzen A."/>
            <person name="Lutzoni F."/>
            <person name="Magnuson J."/>
            <person name="Mondo S."/>
            <person name="Nolan M."/>
            <person name="Ohm R."/>
            <person name="Pangilinan J."/>
            <person name="Park H.-J."/>
            <person name="Ramirez L."/>
            <person name="Alfaro M."/>
            <person name="Sun H."/>
            <person name="Tritt A."/>
            <person name="Yoshinaga Y."/>
            <person name="Zwiers L.-H."/>
            <person name="Turgeon B."/>
            <person name="Goodwin S."/>
            <person name="Spatafora J."/>
            <person name="Crous P."/>
            <person name="Grigoriev I."/>
        </authorList>
    </citation>
    <scope>NUCLEOTIDE SEQUENCE</scope>
    <source>
        <strain evidence="3">CBS 130266</strain>
    </source>
</reference>
<feature type="compositionally biased region" description="Polar residues" evidence="1">
    <location>
        <begin position="258"/>
        <end position="277"/>
    </location>
</feature>
<keyword evidence="4" id="KW-1185">Reference proteome</keyword>
<name>A0A9P4TZC4_9PEZI</name>
<comment type="caution">
    <text evidence="3">The sequence shown here is derived from an EMBL/GenBank/DDBJ whole genome shotgun (WGS) entry which is preliminary data.</text>
</comment>
<gene>
    <name evidence="3" type="ORF">EJ08DRAFT_209128</name>
</gene>
<evidence type="ECO:0000313" key="3">
    <source>
        <dbReference type="EMBL" id="KAF2430763.1"/>
    </source>
</evidence>
<accession>A0A9P4TZC4</accession>
<proteinExistence type="predicted"/>
<feature type="compositionally biased region" description="Polar residues" evidence="1">
    <location>
        <begin position="294"/>
        <end position="304"/>
    </location>
</feature>
<evidence type="ECO:0000256" key="1">
    <source>
        <dbReference type="SAM" id="MobiDB-lite"/>
    </source>
</evidence>